<dbReference type="Pfam" id="PF13692">
    <property type="entry name" value="Glyco_trans_1_4"/>
    <property type="match status" value="1"/>
</dbReference>
<accession>A0A1T4XIN7</accession>
<evidence type="ECO:0000313" key="3">
    <source>
        <dbReference type="Proteomes" id="UP000190460"/>
    </source>
</evidence>
<organism evidence="2 3">
    <name type="scientific">Thiothrix eikelboomii</name>
    <dbReference type="NCBI Taxonomy" id="92487"/>
    <lineage>
        <taxon>Bacteria</taxon>
        <taxon>Pseudomonadati</taxon>
        <taxon>Pseudomonadota</taxon>
        <taxon>Gammaproteobacteria</taxon>
        <taxon>Thiotrichales</taxon>
        <taxon>Thiotrichaceae</taxon>
        <taxon>Thiothrix</taxon>
    </lineage>
</organism>
<dbReference type="GO" id="GO:0016757">
    <property type="term" value="F:glycosyltransferase activity"/>
    <property type="evidence" value="ECO:0007669"/>
    <property type="project" value="UniProtKB-ARBA"/>
</dbReference>
<dbReference type="SUPFAM" id="SSF53756">
    <property type="entry name" value="UDP-Glycosyltransferase/glycogen phosphorylase"/>
    <property type="match status" value="1"/>
</dbReference>
<keyword evidence="3" id="KW-1185">Reference proteome</keyword>
<dbReference type="STRING" id="92487.SAMN02745130_03038"/>
<dbReference type="PANTHER" id="PTHR12526">
    <property type="entry name" value="GLYCOSYLTRANSFERASE"/>
    <property type="match status" value="1"/>
</dbReference>
<feature type="domain" description="Glycosyltransferase subfamily 4-like N-terminal" evidence="1">
    <location>
        <begin position="13"/>
        <end position="180"/>
    </location>
</feature>
<protein>
    <submittedName>
        <fullName evidence="2">Glycosyltransferase involved in cell wall bisynthesis</fullName>
    </submittedName>
</protein>
<dbReference type="Pfam" id="PF13439">
    <property type="entry name" value="Glyco_transf_4"/>
    <property type="match status" value="1"/>
</dbReference>
<dbReference type="EMBL" id="FUYB01000018">
    <property type="protein sequence ID" value="SKA89420.1"/>
    <property type="molecule type" value="Genomic_DNA"/>
</dbReference>
<evidence type="ECO:0000313" key="2">
    <source>
        <dbReference type="EMBL" id="SKA89420.1"/>
    </source>
</evidence>
<gene>
    <name evidence="2" type="ORF">SAMN02745130_03038</name>
</gene>
<dbReference type="Proteomes" id="UP000190460">
    <property type="component" value="Unassembled WGS sequence"/>
</dbReference>
<keyword evidence="2" id="KW-0808">Transferase</keyword>
<dbReference type="Gene3D" id="3.40.50.2000">
    <property type="entry name" value="Glycogen Phosphorylase B"/>
    <property type="match status" value="2"/>
</dbReference>
<dbReference type="InterPro" id="IPR028098">
    <property type="entry name" value="Glyco_trans_4-like_N"/>
</dbReference>
<evidence type="ECO:0000259" key="1">
    <source>
        <dbReference type="Pfam" id="PF13439"/>
    </source>
</evidence>
<name>A0A1T4XIN7_9GAMM</name>
<dbReference type="RefSeq" id="WP_078923490.1">
    <property type="nucleotide sequence ID" value="NZ_FUYB01000018.1"/>
</dbReference>
<sequence>MKIGFVIPFLSKGGAECVVVDLANSMVQLGQDVTIFLLYSGEVNSRINSLSTKVKIHYIYPKKHSTVGTYARVITWFIRNKNLLSTFDIIHTNLTFGSIFSSTAWLYKTMLSPPSFPLVIETNHSVGTYIKKWQHALFLLNSHMRDGYILMAQDDQWDRHFSKKKKYPLIELIPNGIDLSKLHVSPQELDLCAASIGRAKEAYIIGSIGRMVRERNPDAIVDVFFELLSRKIDSDQFDIHFYMGGTGPEFNRIAQKFSDMGISNFVTLPGLVENSRVTMSSFSLYVTMNVKGTTGISGLEATSQGIPTVAVQMTPGYTAKETDWIWSSESPKLVAEKILELLRDQTSLSQLAKVQKDFCIENFSATTMAKRYLDFYKKCQLSLSNTV</sequence>
<dbReference type="OrthoDB" id="5290958at2"/>
<dbReference type="AlphaFoldDB" id="A0A1T4XIN7"/>
<reference evidence="3" key="1">
    <citation type="submission" date="2017-02" db="EMBL/GenBank/DDBJ databases">
        <authorList>
            <person name="Varghese N."/>
            <person name="Submissions S."/>
        </authorList>
    </citation>
    <scope>NUCLEOTIDE SEQUENCE [LARGE SCALE GENOMIC DNA]</scope>
    <source>
        <strain evidence="3">ATCC 49788</strain>
    </source>
</reference>
<dbReference type="PANTHER" id="PTHR12526:SF630">
    <property type="entry name" value="GLYCOSYLTRANSFERASE"/>
    <property type="match status" value="1"/>
</dbReference>
<proteinExistence type="predicted"/>